<comment type="caution">
    <text evidence="3">The sequence shown here is derived from an EMBL/GenBank/DDBJ whole genome shotgun (WGS) entry which is preliminary data.</text>
</comment>
<feature type="domain" description="G" evidence="2">
    <location>
        <begin position="212"/>
        <end position="312"/>
    </location>
</feature>
<dbReference type="AlphaFoldDB" id="A0A8I3ABP6"/>
<dbReference type="SUPFAM" id="SSF52540">
    <property type="entry name" value="P-loop containing nucleoside triphosphate hydrolases"/>
    <property type="match status" value="1"/>
</dbReference>
<dbReference type="EMBL" id="JAGFBS010000009">
    <property type="protein sequence ID" value="KAG6377583.1"/>
    <property type="molecule type" value="Genomic_DNA"/>
</dbReference>
<accession>A0A8I3ABP6</accession>
<proteinExistence type="predicted"/>
<evidence type="ECO:0000259" key="2">
    <source>
        <dbReference type="Pfam" id="PF01926"/>
    </source>
</evidence>
<evidence type="ECO:0000313" key="3">
    <source>
        <dbReference type="EMBL" id="KAG6377583.1"/>
    </source>
</evidence>
<protein>
    <recommendedName>
        <fullName evidence="2">G domain-containing protein</fullName>
    </recommendedName>
</protein>
<dbReference type="InterPro" id="IPR027417">
    <property type="entry name" value="P-loop_NTPase"/>
</dbReference>
<name>A0A8I3ABP6_9AGAM</name>
<sequence>MSSKLSSTRTDETATTCTLKLRAVFFAYAHVIMICTPDSDDTQSYLLAAWDSDVHRGFTTRRYIPERQEFSITLHTQSFQPMLSCVQDREADSVEEMVTDVQHRTADVSRYAIEPDNVSAPPSATNEDDTESPPQTSLVVGPGKGDVVEAQIFHTHAHDALAPQRFSSPTPGNEQSLAPKSEFMRPSVVLWQGRPEIPEEIDVVKEAHTPNIIIFGEAGVGKSSIINLIAGQRRAHISNDALGCTFQYQRHIITLDGMLFAFWDTTGLDEGSEGTVPAKVAEDNLRTLMHSLAHSGGIHLVIYCIRGTRLTKALKHNYDLFYTAVCRKKVPIALVVTGLEYQQGNTETWWDENKAALQRCGMWFDAHACVTTLEVDDSVIQARRSDSQRRLRDLVVEYARQTPCNIEASLISWATFRNILSGASFIGKNTTRRVIIYDGTASCRTRIRLIGDRQLEYELVYIDGPLRPEASGKKAGLLVFYTSTLVGTQISLDDVAALKTFYDIAGRATHPNMIVVLRGCSDDQVAHRCWNAVASRCRDIRAFPIVDEQAKLDEMIEKLCIEHVKVKTSKLQRAYEAVVELLWRWFIGKTHSVRQWLIEPPQN</sequence>
<dbReference type="OrthoDB" id="8954335at2759"/>
<gene>
    <name evidence="3" type="ORF">JVT61DRAFT_15401</name>
</gene>
<dbReference type="Gene3D" id="3.40.50.300">
    <property type="entry name" value="P-loop containing nucleotide triphosphate hydrolases"/>
    <property type="match status" value="1"/>
</dbReference>
<reference evidence="3" key="1">
    <citation type="submission" date="2021-03" db="EMBL/GenBank/DDBJ databases">
        <title>Evolutionary innovations through gain and loss of genes in the ectomycorrhizal Boletales.</title>
        <authorList>
            <person name="Wu G."/>
            <person name="Miyauchi S."/>
            <person name="Morin E."/>
            <person name="Yang Z.-L."/>
            <person name="Xu J."/>
            <person name="Martin F.M."/>
        </authorList>
    </citation>
    <scope>NUCLEOTIDE SEQUENCE</scope>
    <source>
        <strain evidence="3">BR01</strain>
    </source>
</reference>
<dbReference type="Pfam" id="PF01926">
    <property type="entry name" value="MMR_HSR1"/>
    <property type="match status" value="1"/>
</dbReference>
<keyword evidence="4" id="KW-1185">Reference proteome</keyword>
<dbReference type="GO" id="GO:0005525">
    <property type="term" value="F:GTP binding"/>
    <property type="evidence" value="ECO:0007669"/>
    <property type="project" value="InterPro"/>
</dbReference>
<dbReference type="InterPro" id="IPR006073">
    <property type="entry name" value="GTP-bd"/>
</dbReference>
<evidence type="ECO:0000313" key="4">
    <source>
        <dbReference type="Proteomes" id="UP000683000"/>
    </source>
</evidence>
<dbReference type="Proteomes" id="UP000683000">
    <property type="component" value="Unassembled WGS sequence"/>
</dbReference>
<organism evidence="3 4">
    <name type="scientific">Boletus reticuloceps</name>
    <dbReference type="NCBI Taxonomy" id="495285"/>
    <lineage>
        <taxon>Eukaryota</taxon>
        <taxon>Fungi</taxon>
        <taxon>Dikarya</taxon>
        <taxon>Basidiomycota</taxon>
        <taxon>Agaricomycotina</taxon>
        <taxon>Agaricomycetes</taxon>
        <taxon>Agaricomycetidae</taxon>
        <taxon>Boletales</taxon>
        <taxon>Boletineae</taxon>
        <taxon>Boletaceae</taxon>
        <taxon>Boletoideae</taxon>
        <taxon>Boletus</taxon>
    </lineage>
</organism>
<dbReference type="CDD" id="cd00882">
    <property type="entry name" value="Ras_like_GTPase"/>
    <property type="match status" value="1"/>
</dbReference>
<feature type="region of interest" description="Disordered" evidence="1">
    <location>
        <begin position="111"/>
        <end position="137"/>
    </location>
</feature>
<evidence type="ECO:0000256" key="1">
    <source>
        <dbReference type="SAM" id="MobiDB-lite"/>
    </source>
</evidence>